<dbReference type="PATRIC" id="fig|1212765.3.peg.716"/>
<accession>I7C6Q5</accession>
<dbReference type="KEGG" id="mhl:MHLP_03160"/>
<organism evidence="1 2">
    <name type="scientific">Mycoplasma haematolamae (strain Purdue)</name>
    <dbReference type="NCBI Taxonomy" id="1212765"/>
    <lineage>
        <taxon>Bacteria</taxon>
        <taxon>Bacillati</taxon>
        <taxon>Mycoplasmatota</taxon>
        <taxon>Mollicutes</taxon>
        <taxon>Mycoplasmataceae</taxon>
        <taxon>Mycoplasma</taxon>
    </lineage>
</organism>
<dbReference type="HOGENOM" id="CLU_061550_0_0_14"/>
<dbReference type="Proteomes" id="UP000006502">
    <property type="component" value="Chromosome"/>
</dbReference>
<proteinExistence type="predicted"/>
<evidence type="ECO:0000313" key="2">
    <source>
        <dbReference type="Proteomes" id="UP000006502"/>
    </source>
</evidence>
<reference evidence="1 2" key="1">
    <citation type="journal article" date="2012" name="J. Bacteriol.">
        <title>Genome Sequence of "Candidatus Mycoplasma haemolamae" Strain Purdue, a Red Blood Cell Pathogen of Alpacas (Vicugna pacos) and Llamas (Lama glama).</title>
        <authorList>
            <person name="Guimaraes A.M."/>
            <person name="Toth B."/>
            <person name="Santos A.P."/>
            <person name="do Nascimento N.C."/>
            <person name="Kritchevsky J.E."/>
            <person name="Messick J.B."/>
        </authorList>
    </citation>
    <scope>NUCLEOTIDE SEQUENCE [LARGE SCALE GENOMIC DNA]</scope>
    <source>
        <strain evidence="1 2">Purdue</strain>
    </source>
</reference>
<dbReference type="STRING" id="1212765.MHLP_03160"/>
<dbReference type="EMBL" id="CP003731">
    <property type="protein sequence ID" value="AFO52212.1"/>
    <property type="molecule type" value="Genomic_DNA"/>
</dbReference>
<dbReference type="AlphaFoldDB" id="I7C6Q5"/>
<evidence type="ECO:0000313" key="1">
    <source>
        <dbReference type="EMBL" id="AFO52212.1"/>
    </source>
</evidence>
<protein>
    <submittedName>
        <fullName evidence="1">Uncharacterized protein</fullName>
    </submittedName>
</protein>
<sequence length="365" mass="40950">MWSWVSQYRVPLLALLSSTPLAGLTFLASPIQVNQWSTPKINGLYTRVRVYLDNVPKEAQQQVQAAGSQAALVTQVSSSEQSSQTQQPKPAMVVELPLNRLGDISWYKYCLPEGSPLKKKGTSPVAAAASSEPKSPLCSLKWFTRRDAEAESSAESIFYILNILPKYLQVGHVFNMLSVYEEKSNFEKDPQKSTNLDANLKKVAEACKIAESSDKKKIFQELFSASQDCLMSPSFMRVKMHLKDKNSGGSTQTSSAITVASGQGTQVTESAEQKFLLDVDTLSNSVISGDIRYGLFSYSTERKLIKNQSSQDRFFSFNFKWPNVWLKLKEPSEDKANKDCYLMSMYKQALEREMKLDDVISRCIF</sequence>
<dbReference type="OrthoDB" id="397740at2"/>
<keyword evidence="2" id="KW-1185">Reference proteome</keyword>
<gene>
    <name evidence="1" type="ordered locus">MHLP_03160</name>
</gene>
<reference evidence="2" key="2">
    <citation type="submission" date="2012-07" db="EMBL/GenBank/DDBJ databases">
        <title>Complete genome sequence of 'Candidatus Mycoplasma haemolamae'.</title>
        <authorList>
            <person name="Guimaraes A.M.S."/>
            <person name="Toth B."/>
            <person name="Santos A.P."/>
            <person name="Nascimento N.C."/>
            <person name="Sojka J.E."/>
            <person name="Messick J.B."/>
        </authorList>
    </citation>
    <scope>NUCLEOTIDE SEQUENCE [LARGE SCALE GENOMIC DNA]</scope>
    <source>
        <strain evidence="2">Purdue</strain>
    </source>
</reference>
<name>I7C6Q5_MYCHA</name>